<dbReference type="GO" id="GO:0030234">
    <property type="term" value="F:enzyme regulator activity"/>
    <property type="evidence" value="ECO:0007669"/>
    <property type="project" value="TreeGrafter"/>
</dbReference>
<evidence type="ECO:0000313" key="9">
    <source>
        <dbReference type="EMBL" id="RMR57072.1"/>
    </source>
</evidence>
<dbReference type="SUPFAM" id="SSF53822">
    <property type="entry name" value="Periplasmic binding protein-like I"/>
    <property type="match status" value="1"/>
</dbReference>
<dbReference type="PANTHER" id="PTHR38038">
    <property type="entry name" value="PENICILLIN-BINDING PROTEIN ACTIVATOR LPOA"/>
    <property type="match status" value="1"/>
</dbReference>
<dbReference type="GO" id="GO:0031241">
    <property type="term" value="C:periplasmic side of cell outer membrane"/>
    <property type="evidence" value="ECO:0007669"/>
    <property type="project" value="TreeGrafter"/>
</dbReference>
<dbReference type="Pfam" id="PF04348">
    <property type="entry name" value="LppC"/>
    <property type="match status" value="1"/>
</dbReference>
<dbReference type="GO" id="GO:0008360">
    <property type="term" value="P:regulation of cell shape"/>
    <property type="evidence" value="ECO:0007669"/>
    <property type="project" value="UniProtKB-KW"/>
</dbReference>
<dbReference type="PANTHER" id="PTHR38038:SF1">
    <property type="entry name" value="PENICILLIN-BINDING PROTEIN ACTIVATOR LPOA"/>
    <property type="match status" value="1"/>
</dbReference>
<dbReference type="Gene3D" id="1.25.40.10">
    <property type="entry name" value="Tetratricopeptide repeat domain"/>
    <property type="match status" value="1"/>
</dbReference>
<keyword evidence="1 8" id="KW-0732">Signal</keyword>
<dbReference type="PROSITE" id="PS51257">
    <property type="entry name" value="PROKAR_LIPOPROTEIN"/>
    <property type="match status" value="1"/>
</dbReference>
<comment type="caution">
    <text evidence="9">The sequence shown here is derived from an EMBL/GenBank/DDBJ whole genome shotgun (WGS) entry which is preliminary data.</text>
</comment>
<evidence type="ECO:0000256" key="5">
    <source>
        <dbReference type="ARBA" id="ARBA00023139"/>
    </source>
</evidence>
<keyword evidence="3" id="KW-0573">Peptidoglycan synthesis</keyword>
<dbReference type="Gene3D" id="1.25.40.650">
    <property type="match status" value="1"/>
</dbReference>
<keyword evidence="5" id="KW-0564">Palmitate</keyword>
<organism evidence="9 10">
    <name type="scientific">Pseudomonas cichorii</name>
    <dbReference type="NCBI Taxonomy" id="36746"/>
    <lineage>
        <taxon>Bacteria</taxon>
        <taxon>Pseudomonadati</taxon>
        <taxon>Pseudomonadota</taxon>
        <taxon>Gammaproteobacteria</taxon>
        <taxon>Pseudomonadales</taxon>
        <taxon>Pseudomonadaceae</taxon>
        <taxon>Pseudomonas</taxon>
    </lineage>
</organism>
<proteinExistence type="predicted"/>
<dbReference type="AlphaFoldDB" id="A0A3M4W1G3"/>
<accession>A0A3M4W1G3</accession>
<keyword evidence="7 9" id="KW-0449">Lipoprotein</keyword>
<evidence type="ECO:0000256" key="6">
    <source>
        <dbReference type="ARBA" id="ARBA00023237"/>
    </source>
</evidence>
<sequence>MIACLRLFSALCLAALLAACASSPSSSLGELPRTPDASIEQLLEQAAAAKTPDQAAPLRLSAADLANRQNNPGRAAQILAQVPLDQLKPGLQVFASTLAAELAMGRNQPKAALTALDHPSLQRLGELSVEQQIRTHAVRARALEADGQTLAAARERVFAGPLLQGNDASANNDAIWALVAALPADQLQSTATDDMGGWLSLARSVKGAGTLEQQQAAIDSWKAQNPQHPAALKLPTTLAQLRALTSEPLTKIALLLPQDGQLASVAKALREGFMAAHYQAQQAGQNPPAIQVFDSSRVTSMDDFYRQAKAAGAQLVVGPLEKNLVKQLNSRQQLPITTLALNYSDSNTEGPAQLFQFGLAAEDEAREVARRAWADGKRSAVAMVPKGEWGDRVLDAFRKSWQAKGGTLIAAEHVDQPVALAQQVADLFQLRNSEGRAQRLQSTVGTQVAAQPTRRQDIDFMFLAATPQQAQQIKPTMVFQYAGDVPVYATSHLFTNSNDQAQYLDLNGVRFCETPWLLNANDPLRQQVTAQWPQASGSLGRLYAMGIDAYRLAPRLGQLKTLPESRIDGLSGSLSLSPSRRVERQLPWAEFVDGKVQRLPDTAP</sequence>
<dbReference type="Proteomes" id="UP000278332">
    <property type="component" value="Unassembled WGS sequence"/>
</dbReference>
<dbReference type="InterPro" id="IPR011990">
    <property type="entry name" value="TPR-like_helical_dom_sf"/>
</dbReference>
<dbReference type="CDD" id="cd06339">
    <property type="entry name" value="PBP1_YraM_LppC_lipoprotein-like"/>
    <property type="match status" value="1"/>
</dbReference>
<keyword evidence="2" id="KW-0133">Cell shape</keyword>
<evidence type="ECO:0000256" key="7">
    <source>
        <dbReference type="ARBA" id="ARBA00023288"/>
    </source>
</evidence>
<gene>
    <name evidence="9" type="ORF">ALP84_01990</name>
</gene>
<dbReference type="GO" id="GO:0009252">
    <property type="term" value="P:peptidoglycan biosynthetic process"/>
    <property type="evidence" value="ECO:0007669"/>
    <property type="project" value="UniProtKB-KW"/>
</dbReference>
<dbReference type="EMBL" id="RBRY01000086">
    <property type="protein sequence ID" value="RMR57072.1"/>
    <property type="molecule type" value="Genomic_DNA"/>
</dbReference>
<evidence type="ECO:0000256" key="8">
    <source>
        <dbReference type="SAM" id="SignalP"/>
    </source>
</evidence>
<dbReference type="InterPro" id="IPR007443">
    <property type="entry name" value="LpoA"/>
</dbReference>
<keyword evidence="6" id="KW-0998">Cell outer membrane</keyword>
<dbReference type="InterPro" id="IPR028082">
    <property type="entry name" value="Peripla_BP_I"/>
</dbReference>
<dbReference type="RefSeq" id="WP_122321165.1">
    <property type="nucleotide sequence ID" value="NZ_RBRY01000086.1"/>
</dbReference>
<protein>
    <submittedName>
        <fullName evidence="9">Putative Lipoprotein</fullName>
    </submittedName>
</protein>
<reference evidence="9 10" key="1">
    <citation type="submission" date="2018-08" db="EMBL/GenBank/DDBJ databases">
        <title>Recombination of ecologically and evolutionarily significant loci maintains genetic cohesion in the Pseudomonas syringae species complex.</title>
        <authorList>
            <person name="Dillon M."/>
            <person name="Thakur S."/>
            <person name="Almeida R.N.D."/>
            <person name="Weir B.S."/>
            <person name="Guttman D.S."/>
        </authorList>
    </citation>
    <scope>NUCLEOTIDE SEQUENCE [LARGE SCALE GENOMIC DNA]</scope>
    <source>
        <strain evidence="9 10">ICMP 6917</strain>
    </source>
</reference>
<evidence type="ECO:0000313" key="10">
    <source>
        <dbReference type="Proteomes" id="UP000278332"/>
    </source>
</evidence>
<name>A0A3M4W1G3_PSECI</name>
<keyword evidence="4" id="KW-0472">Membrane</keyword>
<evidence type="ECO:0000256" key="1">
    <source>
        <dbReference type="ARBA" id="ARBA00022729"/>
    </source>
</evidence>
<dbReference type="Gene3D" id="3.40.50.2300">
    <property type="match status" value="2"/>
</dbReference>
<feature type="signal peptide" evidence="8">
    <location>
        <begin position="1"/>
        <end position="21"/>
    </location>
</feature>
<feature type="chain" id="PRO_5018297296" evidence="8">
    <location>
        <begin position="22"/>
        <end position="604"/>
    </location>
</feature>
<evidence type="ECO:0000256" key="2">
    <source>
        <dbReference type="ARBA" id="ARBA00022960"/>
    </source>
</evidence>
<evidence type="ECO:0000256" key="3">
    <source>
        <dbReference type="ARBA" id="ARBA00022984"/>
    </source>
</evidence>
<evidence type="ECO:0000256" key="4">
    <source>
        <dbReference type="ARBA" id="ARBA00023136"/>
    </source>
</evidence>